<name>A0ABW9K274_9FLAO</name>
<feature type="transmembrane region" description="Helical" evidence="1">
    <location>
        <begin position="43"/>
        <end position="68"/>
    </location>
</feature>
<evidence type="ECO:0000313" key="3">
    <source>
        <dbReference type="Proteomes" id="UP001634154"/>
    </source>
</evidence>
<dbReference type="EMBL" id="JBJXVJ010000002">
    <property type="protein sequence ID" value="MFN1217156.1"/>
    <property type="molecule type" value="Genomic_DNA"/>
</dbReference>
<gene>
    <name evidence="2" type="ORF">ACKW6Q_09240</name>
</gene>
<reference evidence="2 3" key="1">
    <citation type="submission" date="2024-12" db="EMBL/GenBank/DDBJ databases">
        <title>Draft genome sequence of Chryseobacterium kwangjuense AG447.</title>
        <authorList>
            <person name="Cheptsov V.S."/>
            <person name="Belov A."/>
            <person name="Zavarzina A.G."/>
        </authorList>
    </citation>
    <scope>NUCLEOTIDE SEQUENCE [LARGE SCALE GENOMIC DNA]</scope>
    <source>
        <strain evidence="2 3">AG447</strain>
    </source>
</reference>
<feature type="transmembrane region" description="Helical" evidence="1">
    <location>
        <begin position="7"/>
        <end position="28"/>
    </location>
</feature>
<protein>
    <submittedName>
        <fullName evidence="2">STM3941 family protein</fullName>
    </submittedName>
</protein>
<keyword evidence="1" id="KW-0812">Transmembrane</keyword>
<dbReference type="InterPro" id="IPR048136">
    <property type="entry name" value="STM3941-like"/>
</dbReference>
<dbReference type="Proteomes" id="UP001634154">
    <property type="component" value="Unassembled WGS sequence"/>
</dbReference>
<evidence type="ECO:0000256" key="1">
    <source>
        <dbReference type="SAM" id="Phobius"/>
    </source>
</evidence>
<accession>A0ABW9K274</accession>
<proteinExistence type="predicted"/>
<evidence type="ECO:0000313" key="2">
    <source>
        <dbReference type="EMBL" id="MFN1217156.1"/>
    </source>
</evidence>
<organism evidence="2 3">
    <name type="scientific">Chryseobacterium kwangjuense</name>
    <dbReference type="NCBI Taxonomy" id="267125"/>
    <lineage>
        <taxon>Bacteria</taxon>
        <taxon>Pseudomonadati</taxon>
        <taxon>Bacteroidota</taxon>
        <taxon>Flavobacteriia</taxon>
        <taxon>Flavobacteriales</taxon>
        <taxon>Weeksellaceae</taxon>
        <taxon>Chryseobacterium group</taxon>
        <taxon>Chryseobacterium</taxon>
    </lineage>
</organism>
<dbReference type="RefSeq" id="WP_409356481.1">
    <property type="nucleotide sequence ID" value="NZ_JBJXVJ010000002.1"/>
</dbReference>
<sequence length="175" mass="20626">MKIEKKVFKIVNILIVILILFICCVLAIQHPEKYIFILLPSKYLVLILSIIGIVAIIYLSFFLIRLIFARKAFFEINEKGIHNGLGLTKEKQIEWNNIEEVDIINYKGIQRIRIKLYNYHPFIENTDFITKFILKQTVNDLGTPIIIDNVYLKCSFDELSKIILDSWKKYKNQSK</sequence>
<dbReference type="NCBIfam" id="NF041635">
    <property type="entry name" value="STM3941_fam"/>
    <property type="match status" value="1"/>
</dbReference>
<keyword evidence="1" id="KW-1133">Transmembrane helix</keyword>
<comment type="caution">
    <text evidence="2">The sequence shown here is derived from an EMBL/GenBank/DDBJ whole genome shotgun (WGS) entry which is preliminary data.</text>
</comment>
<keyword evidence="1" id="KW-0472">Membrane</keyword>
<keyword evidence="3" id="KW-1185">Reference proteome</keyword>